<dbReference type="RefSeq" id="XP_016473711.1">
    <property type="nucleotide sequence ID" value="XM_016618225.1"/>
</dbReference>
<dbReference type="PANTHER" id="PTHR11439">
    <property type="entry name" value="GAG-POL-RELATED RETROTRANSPOSON"/>
    <property type="match status" value="1"/>
</dbReference>
<evidence type="ECO:0000256" key="1">
    <source>
        <dbReference type="SAM" id="MobiDB-lite"/>
    </source>
</evidence>
<dbReference type="Pfam" id="PF07727">
    <property type="entry name" value="RVT_2"/>
    <property type="match status" value="1"/>
</dbReference>
<dbReference type="STRING" id="4097.A0A1S4AAT8"/>
<dbReference type="Pfam" id="PF25597">
    <property type="entry name" value="SH3_retrovirus"/>
    <property type="match status" value="1"/>
</dbReference>
<dbReference type="SUPFAM" id="SSF56672">
    <property type="entry name" value="DNA/RNA polymerases"/>
    <property type="match status" value="1"/>
</dbReference>
<feature type="region of interest" description="Disordered" evidence="1">
    <location>
        <begin position="148"/>
        <end position="178"/>
    </location>
</feature>
<dbReference type="PaxDb" id="4097-A0A1S4AAT8"/>
<evidence type="ECO:0000259" key="2">
    <source>
        <dbReference type="Pfam" id="PF07727"/>
    </source>
</evidence>
<feature type="region of interest" description="Disordered" evidence="1">
    <location>
        <begin position="1"/>
        <end position="24"/>
    </location>
</feature>
<evidence type="ECO:0000313" key="4">
    <source>
        <dbReference type="RefSeq" id="XP_016473711.1"/>
    </source>
</evidence>
<dbReference type="CDD" id="cd09272">
    <property type="entry name" value="RNase_HI_RT_Ty1"/>
    <property type="match status" value="1"/>
</dbReference>
<evidence type="ECO:0008006" key="5">
    <source>
        <dbReference type="Google" id="ProtNLM"/>
    </source>
</evidence>
<dbReference type="OrthoDB" id="1193140at2759"/>
<organism evidence="4">
    <name type="scientific">Nicotiana tabacum</name>
    <name type="common">Common tobacco</name>
    <dbReference type="NCBI Taxonomy" id="4097"/>
    <lineage>
        <taxon>Eukaryota</taxon>
        <taxon>Viridiplantae</taxon>
        <taxon>Streptophyta</taxon>
        <taxon>Embryophyta</taxon>
        <taxon>Tracheophyta</taxon>
        <taxon>Spermatophyta</taxon>
        <taxon>Magnoliopsida</taxon>
        <taxon>eudicotyledons</taxon>
        <taxon>Gunneridae</taxon>
        <taxon>Pentapetalae</taxon>
        <taxon>asterids</taxon>
        <taxon>lamiids</taxon>
        <taxon>Solanales</taxon>
        <taxon>Solanaceae</taxon>
        <taxon>Nicotianoideae</taxon>
        <taxon>Nicotianeae</taxon>
        <taxon>Nicotiana</taxon>
    </lineage>
</organism>
<dbReference type="InterPro" id="IPR043502">
    <property type="entry name" value="DNA/RNA_pol_sf"/>
</dbReference>
<gene>
    <name evidence="4" type="primary">LOC107795559</name>
</gene>
<feature type="domain" description="Reverse transcriptase Ty1/copia-type" evidence="2">
    <location>
        <begin position="312"/>
        <end position="404"/>
    </location>
</feature>
<feature type="domain" description="Retroviral polymerase SH3-like" evidence="3">
    <location>
        <begin position="59"/>
        <end position="112"/>
    </location>
</feature>
<sequence>MGGQDNEINPSPSNEGDVGSQNQSFSREQISELVNIIKHVQVGNTGNARSKSNANVVAAHNREKFAPRVQACAFLGYSQHQKGYRLLELKTKTVFVSRDVKSYENHFPFVTTPTSQSYQVFPPTAPLPDNTIPNYIFSSPSYPSSSPSPWPIPNNIAPPDTNPITLPSPRSLDFSSPSPNYNSPGPLLPIVPNLRTSSTPVSNSTSLLPAPSSSITIPIPPLPIRKSERISQQPSYLNDYVCNNIFLSDITSSYFNHASHPIALSFGALSLNNQNILRSVCSVSEPHSYAQAFQDVGWRQAMEAELAALELNNIWDVVNLPQGKKALPCKWVYKVKHKLDGYVERLKARLVVRGDIQRKGINYSETFSPVVKMTTIRCLLTVAVKKGWNVSQLDVNNAFSHGVIGRGNDMAEIDHITHFLNSEFKVKNLGDIHYFLGIKIIREPQGFIINQRKFTLELLEEFGCSGVAVSSPLDPSSKLHAELMAPLDDIILYHRCYLHSDPAQGILLFANHSLDLIALCDAEWAACKDYCRSITWLVRLLADLSAPPTLPVTIHSDSQAAIYIARNPVFHERTKHVELDCHFVRQQYLSGLITLSFVPSKLPLADLFTKHLTGVSHNQILPKLGVFSPSSNLKGDVKMKRHINLKEDEM</sequence>
<proteinExistence type="predicted"/>
<dbReference type="InterPro" id="IPR013103">
    <property type="entry name" value="RVT_2"/>
</dbReference>
<evidence type="ECO:0000259" key="3">
    <source>
        <dbReference type="Pfam" id="PF25597"/>
    </source>
</evidence>
<reference evidence="4" key="1">
    <citation type="submission" date="2025-08" db="UniProtKB">
        <authorList>
            <consortium name="RefSeq"/>
        </authorList>
    </citation>
    <scope>IDENTIFICATION</scope>
</reference>
<protein>
    <recommendedName>
        <fullName evidence="5">Reverse transcriptase Ty1/copia-type domain-containing protein</fullName>
    </recommendedName>
</protein>
<dbReference type="InterPro" id="IPR057670">
    <property type="entry name" value="SH3_retrovirus"/>
</dbReference>
<accession>A0A1S4AAT8</accession>
<dbReference type="AlphaFoldDB" id="A0A1S4AAT8"/>
<dbReference type="PANTHER" id="PTHR11439:SF498">
    <property type="entry name" value="DNAK FAMILY PROTEIN"/>
    <property type="match status" value="1"/>
</dbReference>
<dbReference type="KEGG" id="nta:107795559"/>
<name>A0A1S4AAT8_TOBAC</name>